<evidence type="ECO:0000313" key="2">
    <source>
        <dbReference type="EMBL" id="MBC5696658.1"/>
    </source>
</evidence>
<dbReference type="RefSeq" id="WP_186970718.1">
    <property type="nucleotide sequence ID" value="NZ_JACOPK010000013.1"/>
</dbReference>
<keyword evidence="1" id="KW-1133">Transmembrane helix</keyword>
<name>A0ABR7GQR2_9FIRM</name>
<keyword evidence="1" id="KW-0472">Membrane</keyword>
<keyword evidence="3" id="KW-1185">Reference proteome</keyword>
<evidence type="ECO:0000313" key="3">
    <source>
        <dbReference type="Proteomes" id="UP000641741"/>
    </source>
</evidence>
<protein>
    <submittedName>
        <fullName evidence="2">Uncharacterized protein</fullName>
    </submittedName>
</protein>
<organism evidence="2 3">
    <name type="scientific">Agathobaculum hominis</name>
    <dbReference type="NCBI Taxonomy" id="2763014"/>
    <lineage>
        <taxon>Bacteria</taxon>
        <taxon>Bacillati</taxon>
        <taxon>Bacillota</taxon>
        <taxon>Clostridia</taxon>
        <taxon>Eubacteriales</taxon>
        <taxon>Butyricicoccaceae</taxon>
        <taxon>Agathobaculum</taxon>
    </lineage>
</organism>
<reference evidence="2 3" key="1">
    <citation type="submission" date="2020-08" db="EMBL/GenBank/DDBJ databases">
        <title>Genome public.</title>
        <authorList>
            <person name="Liu C."/>
            <person name="Sun Q."/>
        </authorList>
    </citation>
    <scope>NUCLEOTIDE SEQUENCE [LARGE SCALE GENOMIC DNA]</scope>
    <source>
        <strain evidence="2 3">M2</strain>
    </source>
</reference>
<feature type="transmembrane region" description="Helical" evidence="1">
    <location>
        <begin position="57"/>
        <end position="82"/>
    </location>
</feature>
<accession>A0ABR7GQR2</accession>
<dbReference type="EMBL" id="JACOPK010000013">
    <property type="protein sequence ID" value="MBC5696658.1"/>
    <property type="molecule type" value="Genomic_DNA"/>
</dbReference>
<gene>
    <name evidence="2" type="ORF">H8S02_12050</name>
</gene>
<sequence>MKKDDYGFYGKGIDGYVHYKQAFDETQKSASGRTSTKTNSSCNNGSSLCTILDNICLVIVAITVIDGGLALIIFFLYHVYLYMRCLISRCRKVILEVGNLIQHDFSADCDCHYRWPGWIEQMNAVRILGSMSKKLFT</sequence>
<evidence type="ECO:0000256" key="1">
    <source>
        <dbReference type="SAM" id="Phobius"/>
    </source>
</evidence>
<keyword evidence="1" id="KW-0812">Transmembrane</keyword>
<proteinExistence type="predicted"/>
<comment type="caution">
    <text evidence="2">The sequence shown here is derived from an EMBL/GenBank/DDBJ whole genome shotgun (WGS) entry which is preliminary data.</text>
</comment>
<dbReference type="Proteomes" id="UP000641741">
    <property type="component" value="Unassembled WGS sequence"/>
</dbReference>